<organism evidence="1 2">
    <name type="scientific">Rhynchosporium graminicola</name>
    <dbReference type="NCBI Taxonomy" id="2792576"/>
    <lineage>
        <taxon>Eukaryota</taxon>
        <taxon>Fungi</taxon>
        <taxon>Dikarya</taxon>
        <taxon>Ascomycota</taxon>
        <taxon>Pezizomycotina</taxon>
        <taxon>Leotiomycetes</taxon>
        <taxon>Helotiales</taxon>
        <taxon>Ploettnerulaceae</taxon>
        <taxon>Rhynchosporium</taxon>
    </lineage>
</organism>
<sequence length="70" mass="7657">MYGGRAFAVRWIEMRRDAAAAGDRPTLKEHHVEGFIGDALSPPSRLNFGDFDEAEIQSRPGTRAGLIGLT</sequence>
<gene>
    <name evidence="1" type="ORF">RCO7_14564</name>
</gene>
<dbReference type="InParanoid" id="A0A1E1KPE5"/>
<dbReference type="EMBL" id="FJUW01000018">
    <property type="protein sequence ID" value="CZS99897.1"/>
    <property type="molecule type" value="Genomic_DNA"/>
</dbReference>
<dbReference type="AlphaFoldDB" id="A0A1E1KPE5"/>
<protein>
    <submittedName>
        <fullName evidence="1">Uncharacterized protein</fullName>
    </submittedName>
</protein>
<proteinExistence type="predicted"/>
<keyword evidence="2" id="KW-1185">Reference proteome</keyword>
<name>A0A1E1KPE5_9HELO</name>
<evidence type="ECO:0000313" key="2">
    <source>
        <dbReference type="Proteomes" id="UP000178129"/>
    </source>
</evidence>
<reference evidence="2" key="1">
    <citation type="submission" date="2016-03" db="EMBL/GenBank/DDBJ databases">
        <authorList>
            <person name="Ploux O."/>
        </authorList>
    </citation>
    <scope>NUCLEOTIDE SEQUENCE [LARGE SCALE GENOMIC DNA]</scope>
    <source>
        <strain evidence="2">UK7</strain>
    </source>
</reference>
<accession>A0A1E1KPE5</accession>
<dbReference type="Proteomes" id="UP000178129">
    <property type="component" value="Unassembled WGS sequence"/>
</dbReference>
<evidence type="ECO:0000313" key="1">
    <source>
        <dbReference type="EMBL" id="CZS99897.1"/>
    </source>
</evidence>
<comment type="caution">
    <text evidence="1">The sequence shown here is derived from an EMBL/GenBank/DDBJ whole genome shotgun (WGS) entry which is preliminary data.</text>
</comment>